<reference evidence="1 2" key="1">
    <citation type="submission" date="2019-04" db="EMBL/GenBank/DDBJ databases">
        <title>Draft genome of the big-headed turtle Platysternon megacephalum.</title>
        <authorList>
            <person name="Gong S."/>
        </authorList>
    </citation>
    <scope>NUCLEOTIDE SEQUENCE [LARGE SCALE GENOMIC DNA]</scope>
    <source>
        <strain evidence="1">DO16091913</strain>
        <tissue evidence="1">Muscle</tissue>
    </source>
</reference>
<dbReference type="EMBL" id="QXTE01000198">
    <property type="protein sequence ID" value="TFK02259.1"/>
    <property type="molecule type" value="Genomic_DNA"/>
</dbReference>
<gene>
    <name evidence="1" type="ORF">DR999_PMT15539</name>
</gene>
<dbReference type="AlphaFoldDB" id="A0A4D9DXN3"/>
<evidence type="ECO:0000313" key="2">
    <source>
        <dbReference type="Proteomes" id="UP000297703"/>
    </source>
</evidence>
<keyword evidence="2" id="KW-1185">Reference proteome</keyword>
<dbReference type="Proteomes" id="UP000297703">
    <property type="component" value="Unassembled WGS sequence"/>
</dbReference>
<organism evidence="1 2">
    <name type="scientific">Platysternon megacephalum</name>
    <name type="common">big-headed turtle</name>
    <dbReference type="NCBI Taxonomy" id="55544"/>
    <lineage>
        <taxon>Eukaryota</taxon>
        <taxon>Metazoa</taxon>
        <taxon>Chordata</taxon>
        <taxon>Craniata</taxon>
        <taxon>Vertebrata</taxon>
        <taxon>Euteleostomi</taxon>
        <taxon>Archelosauria</taxon>
        <taxon>Testudinata</taxon>
        <taxon>Testudines</taxon>
        <taxon>Cryptodira</taxon>
        <taxon>Durocryptodira</taxon>
        <taxon>Testudinoidea</taxon>
        <taxon>Platysternidae</taxon>
        <taxon>Platysternon</taxon>
    </lineage>
</organism>
<name>A0A4D9DXN3_9SAUR</name>
<sequence>MLLGRSACLQLDLIWPRYPEFCMSVPPFHSIPGDPGNPGGDGLYEREPCFAVTPSCVCSSLDPILTCRLTASRAMPVAHDLALALARLDRPWELRGTPTYCSWLHQGVLSC</sequence>
<accession>A0A4D9DXN3</accession>
<protein>
    <submittedName>
        <fullName evidence="1">Protein ENL</fullName>
    </submittedName>
</protein>
<comment type="caution">
    <text evidence="1">The sequence shown here is derived from an EMBL/GenBank/DDBJ whole genome shotgun (WGS) entry which is preliminary data.</text>
</comment>
<reference evidence="1 2" key="2">
    <citation type="submission" date="2019-04" db="EMBL/GenBank/DDBJ databases">
        <title>The genome sequence of big-headed turtle.</title>
        <authorList>
            <person name="Gong S."/>
        </authorList>
    </citation>
    <scope>NUCLEOTIDE SEQUENCE [LARGE SCALE GENOMIC DNA]</scope>
    <source>
        <strain evidence="1">DO16091913</strain>
        <tissue evidence="1">Muscle</tissue>
    </source>
</reference>
<proteinExistence type="predicted"/>
<evidence type="ECO:0000313" key="1">
    <source>
        <dbReference type="EMBL" id="TFK02259.1"/>
    </source>
</evidence>